<protein>
    <submittedName>
        <fullName evidence="1">Uncharacterized protein</fullName>
    </submittedName>
</protein>
<dbReference type="AlphaFoldDB" id="A0A8S1CYF4"/>
<proteinExistence type="predicted"/>
<name>A0A8S1CYF4_9INSE</name>
<dbReference type="EMBL" id="CADEPI010000052">
    <property type="protein sequence ID" value="CAB3370400.1"/>
    <property type="molecule type" value="Genomic_DNA"/>
</dbReference>
<dbReference type="Gene3D" id="3.80.10.10">
    <property type="entry name" value="Ribonuclease Inhibitor"/>
    <property type="match status" value="1"/>
</dbReference>
<evidence type="ECO:0000313" key="1">
    <source>
        <dbReference type="EMBL" id="CAB3370400.1"/>
    </source>
</evidence>
<sequence length="442" mass="50535">MSGNEPDNRRVVRFIPELLSLQKSAMNTVITNIGGYRELITKKISPPMRKTLYNRAMEEIDEIGGDKVWAALPYLEQHKTTENISTKDFASMFRLESVLGTNFRPGATMEEFLQYLVECVPNLRQLEIQDPRTSRSKKRTYNKIELQPLATGLLLKMKNLTQVSLNDVSIQFSGFVSVCTDSQNLQSIKAKEISIDKKTIISMKNILETLDSKFDYQEYNGQMFPIQIGITLKKTNAGMPFRKVTATLSDDFLDRIPSRFMHLQICSMGNRDIVCERNYLLRILEKEGANLKTLGLKFIRRALNLTFKDIFEHCNELETLNLFQSFISENDSIASFGQLKKFEWENTNRNVSLRLATIFSAPLLQEVDIISFNIKLGDKDSLFSKISNRMILTNFTKIQIQNLVNNIGEYDPSIEEMAELESVLNSLGGIEVSIRSIFVRLG</sequence>
<comment type="caution">
    <text evidence="1">The sequence shown here is derived from an EMBL/GenBank/DDBJ whole genome shotgun (WGS) entry which is preliminary data.</text>
</comment>
<reference evidence="1 2" key="1">
    <citation type="submission" date="2020-04" db="EMBL/GenBank/DDBJ databases">
        <authorList>
            <person name="Alioto T."/>
            <person name="Alioto T."/>
            <person name="Gomez Garrido J."/>
        </authorList>
    </citation>
    <scope>NUCLEOTIDE SEQUENCE [LARGE SCALE GENOMIC DNA]</scope>
</reference>
<keyword evidence="2" id="KW-1185">Reference proteome</keyword>
<accession>A0A8S1CYF4</accession>
<organism evidence="1 2">
    <name type="scientific">Cloeon dipterum</name>
    <dbReference type="NCBI Taxonomy" id="197152"/>
    <lineage>
        <taxon>Eukaryota</taxon>
        <taxon>Metazoa</taxon>
        <taxon>Ecdysozoa</taxon>
        <taxon>Arthropoda</taxon>
        <taxon>Hexapoda</taxon>
        <taxon>Insecta</taxon>
        <taxon>Pterygota</taxon>
        <taxon>Palaeoptera</taxon>
        <taxon>Ephemeroptera</taxon>
        <taxon>Pisciforma</taxon>
        <taxon>Baetidae</taxon>
        <taxon>Cloeon</taxon>
    </lineage>
</organism>
<gene>
    <name evidence="1" type="ORF">CLODIP_2_CD10646</name>
</gene>
<dbReference type="SUPFAM" id="SSF52047">
    <property type="entry name" value="RNI-like"/>
    <property type="match status" value="1"/>
</dbReference>
<evidence type="ECO:0000313" key="2">
    <source>
        <dbReference type="Proteomes" id="UP000494165"/>
    </source>
</evidence>
<dbReference type="InterPro" id="IPR032675">
    <property type="entry name" value="LRR_dom_sf"/>
</dbReference>
<dbReference type="Proteomes" id="UP000494165">
    <property type="component" value="Unassembled WGS sequence"/>
</dbReference>